<comment type="caution">
    <text evidence="2">The sequence shown here is derived from an EMBL/GenBank/DDBJ whole genome shotgun (WGS) entry which is preliminary data.</text>
</comment>
<protein>
    <submittedName>
        <fullName evidence="2">Uncharacterized protein</fullName>
    </submittedName>
</protein>
<accession>A0A2P5AYH3</accession>
<dbReference type="OrthoDB" id="10611700at2759"/>
<organism evidence="2 3">
    <name type="scientific">Parasponia andersonii</name>
    <name type="common">Sponia andersonii</name>
    <dbReference type="NCBI Taxonomy" id="3476"/>
    <lineage>
        <taxon>Eukaryota</taxon>
        <taxon>Viridiplantae</taxon>
        <taxon>Streptophyta</taxon>
        <taxon>Embryophyta</taxon>
        <taxon>Tracheophyta</taxon>
        <taxon>Spermatophyta</taxon>
        <taxon>Magnoliopsida</taxon>
        <taxon>eudicotyledons</taxon>
        <taxon>Gunneridae</taxon>
        <taxon>Pentapetalae</taxon>
        <taxon>rosids</taxon>
        <taxon>fabids</taxon>
        <taxon>Rosales</taxon>
        <taxon>Cannabaceae</taxon>
        <taxon>Parasponia</taxon>
    </lineage>
</organism>
<sequence length="102" mass="11390">MHVGACRVRTLIPHSSRFLLSVLTKAGHIEMLKSLEQRIRSKTTLKVPLLVRNSLVPNPMNSQWPFPTSSISVGHVCQLMYTREPPQQNSGMSSEQANTIHG</sequence>
<dbReference type="Proteomes" id="UP000237105">
    <property type="component" value="Unassembled WGS sequence"/>
</dbReference>
<feature type="region of interest" description="Disordered" evidence="1">
    <location>
        <begin position="82"/>
        <end position="102"/>
    </location>
</feature>
<gene>
    <name evidence="2" type="ORF">PanWU01x14_288430</name>
</gene>
<evidence type="ECO:0000313" key="3">
    <source>
        <dbReference type="Proteomes" id="UP000237105"/>
    </source>
</evidence>
<dbReference type="AlphaFoldDB" id="A0A2P5AYH3"/>
<keyword evidence="3" id="KW-1185">Reference proteome</keyword>
<dbReference type="EMBL" id="JXTB01000412">
    <property type="protein sequence ID" value="PON41571.1"/>
    <property type="molecule type" value="Genomic_DNA"/>
</dbReference>
<feature type="compositionally biased region" description="Polar residues" evidence="1">
    <location>
        <begin position="85"/>
        <end position="102"/>
    </location>
</feature>
<proteinExistence type="predicted"/>
<reference evidence="3" key="1">
    <citation type="submission" date="2016-06" db="EMBL/GenBank/DDBJ databases">
        <title>Parallel loss of symbiosis genes in relatives of nitrogen-fixing non-legume Parasponia.</title>
        <authorList>
            <person name="Van Velzen R."/>
            <person name="Holmer R."/>
            <person name="Bu F."/>
            <person name="Rutten L."/>
            <person name="Van Zeijl A."/>
            <person name="Liu W."/>
            <person name="Santuari L."/>
            <person name="Cao Q."/>
            <person name="Sharma T."/>
            <person name="Shen D."/>
            <person name="Roswanjaya Y."/>
            <person name="Wardhani T."/>
            <person name="Kalhor M.S."/>
            <person name="Jansen J."/>
            <person name="Van den Hoogen J."/>
            <person name="Gungor B."/>
            <person name="Hartog M."/>
            <person name="Hontelez J."/>
            <person name="Verver J."/>
            <person name="Yang W.-C."/>
            <person name="Schijlen E."/>
            <person name="Repin R."/>
            <person name="Schilthuizen M."/>
            <person name="Schranz E."/>
            <person name="Heidstra R."/>
            <person name="Miyata K."/>
            <person name="Fedorova E."/>
            <person name="Kohlen W."/>
            <person name="Bisseling T."/>
            <person name="Smit S."/>
            <person name="Geurts R."/>
        </authorList>
    </citation>
    <scope>NUCLEOTIDE SEQUENCE [LARGE SCALE GENOMIC DNA]</scope>
    <source>
        <strain evidence="3">cv. WU1-14</strain>
    </source>
</reference>
<evidence type="ECO:0000313" key="2">
    <source>
        <dbReference type="EMBL" id="PON41571.1"/>
    </source>
</evidence>
<name>A0A2P5AYH3_PARAD</name>
<evidence type="ECO:0000256" key="1">
    <source>
        <dbReference type="SAM" id="MobiDB-lite"/>
    </source>
</evidence>